<keyword evidence="1" id="KW-0949">S-adenosyl-L-methionine</keyword>
<dbReference type="SUPFAM" id="SSF118196">
    <property type="entry name" value="YaeB-like"/>
    <property type="match status" value="1"/>
</dbReference>
<dbReference type="InterPro" id="IPR023370">
    <property type="entry name" value="TrmO-like_N"/>
</dbReference>
<keyword evidence="4" id="KW-0808">Transferase</keyword>
<evidence type="ECO:0000256" key="1">
    <source>
        <dbReference type="ARBA" id="ARBA00022691"/>
    </source>
</evidence>
<keyword evidence="4" id="KW-0489">Methyltransferase</keyword>
<dbReference type="RefSeq" id="WP_331208445.1">
    <property type="nucleotide sequence ID" value="NZ_JAZGQL010000009.1"/>
</dbReference>
<dbReference type="InterPro" id="IPR040372">
    <property type="entry name" value="YaeB-like"/>
</dbReference>
<organism evidence="4 5">
    <name type="scientific">Plantactinospora veratri</name>
    <dbReference type="NCBI Taxonomy" id="1436122"/>
    <lineage>
        <taxon>Bacteria</taxon>
        <taxon>Bacillati</taxon>
        <taxon>Actinomycetota</taxon>
        <taxon>Actinomycetes</taxon>
        <taxon>Micromonosporales</taxon>
        <taxon>Micromonosporaceae</taxon>
        <taxon>Plantactinospora</taxon>
    </lineage>
</organism>
<gene>
    <name evidence="4" type="ORF">V1634_15105</name>
</gene>
<keyword evidence="5" id="KW-1185">Reference proteome</keyword>
<dbReference type="Gene3D" id="2.40.30.70">
    <property type="entry name" value="YaeB-like"/>
    <property type="match status" value="1"/>
</dbReference>
<feature type="domain" description="TsaA-like" evidence="3">
    <location>
        <begin position="5"/>
        <end position="137"/>
    </location>
</feature>
<reference evidence="4 5" key="1">
    <citation type="submission" date="2024-01" db="EMBL/GenBank/DDBJ databases">
        <title>Genome insights into Plantactinospora veratri sp. nov.</title>
        <authorList>
            <person name="Wang L."/>
        </authorList>
    </citation>
    <scope>NUCLEOTIDE SEQUENCE [LARGE SCALE GENOMIC DNA]</scope>
    <source>
        <strain evidence="4 5">NEAU-FHS4</strain>
    </source>
</reference>
<dbReference type="InterPro" id="IPR036414">
    <property type="entry name" value="YaeB_N_sf"/>
</dbReference>
<evidence type="ECO:0000259" key="3">
    <source>
        <dbReference type="PROSITE" id="PS51668"/>
    </source>
</evidence>
<evidence type="ECO:0000313" key="4">
    <source>
        <dbReference type="EMBL" id="MEE6308155.1"/>
    </source>
</evidence>
<dbReference type="PANTHER" id="PTHR12818:SF0">
    <property type="entry name" value="TRNA (ADENINE(37)-N6)-METHYLTRANSFERASE"/>
    <property type="match status" value="1"/>
</dbReference>
<dbReference type="PROSITE" id="PS51668">
    <property type="entry name" value="TSAA_2"/>
    <property type="match status" value="1"/>
</dbReference>
<accession>A0ABU7SDX7</accession>
<dbReference type="GO" id="GO:0032259">
    <property type="term" value="P:methylation"/>
    <property type="evidence" value="ECO:0007669"/>
    <property type="project" value="UniProtKB-KW"/>
</dbReference>
<dbReference type="GO" id="GO:0008168">
    <property type="term" value="F:methyltransferase activity"/>
    <property type="evidence" value="ECO:0007669"/>
    <property type="project" value="UniProtKB-KW"/>
</dbReference>
<comment type="caution">
    <text evidence="4">The sequence shown here is derived from an EMBL/GenBank/DDBJ whole genome shotgun (WGS) entry which is preliminary data.</text>
</comment>
<dbReference type="CDD" id="cd09281">
    <property type="entry name" value="UPF0066"/>
    <property type="match status" value="1"/>
</dbReference>
<dbReference type="InterPro" id="IPR036413">
    <property type="entry name" value="YaeB-like_sf"/>
</dbReference>
<dbReference type="PANTHER" id="PTHR12818">
    <property type="entry name" value="TRNA (ADENINE(37)-N6)-METHYLTRANSFERASE"/>
    <property type="match status" value="1"/>
</dbReference>
<name>A0ABU7SDX7_9ACTN</name>
<sequence>MSYQVEPVARVIGGRAEAFEDEWRDVRSVIRIAEHLPADAALGLADFSHLEVVFLFDRVDADRVSPAARHPRGDNRFPVVGIFASRGPNRPNRLAVSRCRLLRVDGRDLHVADLDALDGTPVLDVKPYLREFAPRTPVTQPGWAEELMRNYY</sequence>
<proteinExistence type="inferred from homology"/>
<evidence type="ECO:0000313" key="5">
    <source>
        <dbReference type="Proteomes" id="UP001339911"/>
    </source>
</evidence>
<protein>
    <submittedName>
        <fullName evidence="4">SAM-dependent methyltransferase</fullName>
    </submittedName>
</protein>
<evidence type="ECO:0000256" key="2">
    <source>
        <dbReference type="ARBA" id="ARBA00033753"/>
    </source>
</evidence>
<dbReference type="Pfam" id="PF01980">
    <property type="entry name" value="TrmO_N"/>
    <property type="match status" value="1"/>
</dbReference>
<comment type="similarity">
    <text evidence="2">Belongs to the tRNA methyltransferase O family.</text>
</comment>
<dbReference type="Proteomes" id="UP001339911">
    <property type="component" value="Unassembled WGS sequence"/>
</dbReference>
<dbReference type="EMBL" id="JAZGQL010000009">
    <property type="protein sequence ID" value="MEE6308155.1"/>
    <property type="molecule type" value="Genomic_DNA"/>
</dbReference>